<accession>A0ABS6EWX0</accession>
<evidence type="ECO:0008006" key="3">
    <source>
        <dbReference type="Google" id="ProtNLM"/>
    </source>
</evidence>
<gene>
    <name evidence="1" type="ORF">KQI75_12020</name>
</gene>
<sequence length="180" mass="20952">MTQIYKVVFESFDERTHSMEFDGDIIITDPCYILNRDNEGDWDRSHYGSNMESLGINHYMTRDTLYGDWGCTTFNLDTKEEIGRFCADTGLVSVFLLDEVLKYNPSFDYYTTRPWTTTLIKDFKGVVEFIVRNIQGEYTETTEYHQKGDRFEDQDVQVIGKGINKATGEVFRFVGKQTGF</sequence>
<organism evidence="1 2">
    <name type="scientific">Butyricicoccus intestinisimiae</name>
    <dbReference type="NCBI Taxonomy" id="2841509"/>
    <lineage>
        <taxon>Bacteria</taxon>
        <taxon>Bacillati</taxon>
        <taxon>Bacillota</taxon>
        <taxon>Clostridia</taxon>
        <taxon>Eubacteriales</taxon>
        <taxon>Butyricicoccaceae</taxon>
        <taxon>Butyricicoccus</taxon>
    </lineage>
</organism>
<dbReference type="RefSeq" id="WP_216471047.1">
    <property type="nucleotide sequence ID" value="NZ_JAHLQI010000007.1"/>
</dbReference>
<comment type="caution">
    <text evidence="1">The sequence shown here is derived from an EMBL/GenBank/DDBJ whole genome shotgun (WGS) entry which is preliminary data.</text>
</comment>
<evidence type="ECO:0000313" key="2">
    <source>
        <dbReference type="Proteomes" id="UP000783588"/>
    </source>
</evidence>
<protein>
    <recommendedName>
        <fullName evidence="3">YopX protein domain-containing protein</fullName>
    </recommendedName>
</protein>
<evidence type="ECO:0000313" key="1">
    <source>
        <dbReference type="EMBL" id="MBU5491335.1"/>
    </source>
</evidence>
<reference evidence="1 2" key="1">
    <citation type="submission" date="2021-06" db="EMBL/GenBank/DDBJ databases">
        <authorList>
            <person name="Sun Q."/>
            <person name="Li D."/>
        </authorList>
    </citation>
    <scope>NUCLEOTIDE SEQUENCE [LARGE SCALE GENOMIC DNA]</scope>
    <source>
        <strain evidence="1 2">MSJd-7</strain>
    </source>
</reference>
<name>A0ABS6EWX0_9FIRM</name>
<keyword evidence="2" id="KW-1185">Reference proteome</keyword>
<proteinExistence type="predicted"/>
<dbReference type="EMBL" id="JAHLQI010000007">
    <property type="protein sequence ID" value="MBU5491335.1"/>
    <property type="molecule type" value="Genomic_DNA"/>
</dbReference>
<dbReference type="Proteomes" id="UP000783588">
    <property type="component" value="Unassembled WGS sequence"/>
</dbReference>